<proteinExistence type="predicted"/>
<keyword evidence="8" id="KW-1185">Reference proteome</keyword>
<dbReference type="PANTHER" id="PTHR30055:SF234">
    <property type="entry name" value="HTH-TYPE TRANSCRIPTIONAL REGULATOR BETI"/>
    <property type="match status" value="1"/>
</dbReference>
<protein>
    <submittedName>
        <fullName evidence="7">TetR family transcriptional regulator</fullName>
    </submittedName>
</protein>
<dbReference type="GO" id="GO:0003700">
    <property type="term" value="F:DNA-binding transcription factor activity"/>
    <property type="evidence" value="ECO:0007669"/>
    <property type="project" value="TreeGrafter"/>
</dbReference>
<evidence type="ECO:0000256" key="1">
    <source>
        <dbReference type="ARBA" id="ARBA00023015"/>
    </source>
</evidence>
<dbReference type="GO" id="GO:0000976">
    <property type="term" value="F:transcription cis-regulatory region binding"/>
    <property type="evidence" value="ECO:0007669"/>
    <property type="project" value="TreeGrafter"/>
</dbReference>
<evidence type="ECO:0000313" key="7">
    <source>
        <dbReference type="EMBL" id="KGM11263.1"/>
    </source>
</evidence>
<accession>A0A0A0BS58</accession>
<keyword evidence="2 4" id="KW-0238">DNA-binding</keyword>
<dbReference type="InterPro" id="IPR009057">
    <property type="entry name" value="Homeodomain-like_sf"/>
</dbReference>
<dbReference type="Gene3D" id="1.10.357.10">
    <property type="entry name" value="Tetracycline Repressor, domain 2"/>
    <property type="match status" value="1"/>
</dbReference>
<reference evidence="7 8" key="2">
    <citation type="journal article" date="2015" name="Stand. Genomic Sci.">
        <title>Draft genome sequence of Cellulomonas carbonis T26(T) and comparative analysis of six Cellulomonas genomes.</title>
        <authorList>
            <person name="Zhuang W."/>
            <person name="Zhang S."/>
            <person name="Xia X."/>
            <person name="Wang G."/>
        </authorList>
    </citation>
    <scope>NUCLEOTIDE SEQUENCE [LARGE SCALE GENOMIC DNA]</scope>
    <source>
        <strain evidence="7 8">T26</strain>
    </source>
</reference>
<dbReference type="Proteomes" id="UP000029839">
    <property type="component" value="Unassembled WGS sequence"/>
</dbReference>
<evidence type="ECO:0000259" key="6">
    <source>
        <dbReference type="PROSITE" id="PS50977"/>
    </source>
</evidence>
<evidence type="ECO:0000313" key="8">
    <source>
        <dbReference type="Proteomes" id="UP000029839"/>
    </source>
</evidence>
<sequence>MSSTVPVVRPVGSAGPTERQATDRRAALKDRHRRAIVAAAAALMEEADGVRFTVDQLAERADVARRTVFNHFASLDEVVAAVSADVLDPVLDALVAGMTSAPTGDAASMFDDLAAVLRATDLVTPMAWLTRALGPVEDESPVRAGLLLRGFSDLGERMTAALAARHPDADALDVHLLVGSLMSGLVVLHRHWWAATAAADDDASRRTWADLLERLLDTVRTGYRAGPPAP</sequence>
<gene>
    <name evidence="7" type="ORF">N868_11280</name>
</gene>
<organism evidence="7 8">
    <name type="scientific">Cellulomonas carbonis T26</name>
    <dbReference type="NCBI Taxonomy" id="947969"/>
    <lineage>
        <taxon>Bacteria</taxon>
        <taxon>Bacillati</taxon>
        <taxon>Actinomycetota</taxon>
        <taxon>Actinomycetes</taxon>
        <taxon>Micrococcales</taxon>
        <taxon>Cellulomonadaceae</taxon>
        <taxon>Cellulomonas</taxon>
    </lineage>
</organism>
<evidence type="ECO:0000256" key="5">
    <source>
        <dbReference type="SAM" id="MobiDB-lite"/>
    </source>
</evidence>
<feature type="domain" description="HTH tetR-type" evidence="6">
    <location>
        <begin position="30"/>
        <end position="90"/>
    </location>
</feature>
<dbReference type="Pfam" id="PF00440">
    <property type="entry name" value="TetR_N"/>
    <property type="match status" value="1"/>
</dbReference>
<dbReference type="AlphaFoldDB" id="A0A0A0BS58"/>
<dbReference type="RefSeq" id="WP_081978647.1">
    <property type="nucleotide sequence ID" value="NZ_AXCY01000026.1"/>
</dbReference>
<reference evidence="7 8" key="1">
    <citation type="submission" date="2013-08" db="EMBL/GenBank/DDBJ databases">
        <title>Genome sequencing of Cellulomonas carbonis T26.</title>
        <authorList>
            <person name="Chen F."/>
            <person name="Li Y."/>
            <person name="Wang G."/>
        </authorList>
    </citation>
    <scope>NUCLEOTIDE SEQUENCE [LARGE SCALE GENOMIC DNA]</scope>
    <source>
        <strain evidence="7 8">T26</strain>
    </source>
</reference>
<dbReference type="InterPro" id="IPR001647">
    <property type="entry name" value="HTH_TetR"/>
</dbReference>
<feature type="DNA-binding region" description="H-T-H motif" evidence="4">
    <location>
        <begin position="53"/>
        <end position="72"/>
    </location>
</feature>
<comment type="caution">
    <text evidence="7">The sequence shown here is derived from an EMBL/GenBank/DDBJ whole genome shotgun (WGS) entry which is preliminary data.</text>
</comment>
<dbReference type="PANTHER" id="PTHR30055">
    <property type="entry name" value="HTH-TYPE TRANSCRIPTIONAL REGULATOR RUTR"/>
    <property type="match status" value="1"/>
</dbReference>
<dbReference type="EMBL" id="AXCY01000026">
    <property type="protein sequence ID" value="KGM11263.1"/>
    <property type="molecule type" value="Genomic_DNA"/>
</dbReference>
<dbReference type="SUPFAM" id="SSF46689">
    <property type="entry name" value="Homeodomain-like"/>
    <property type="match status" value="1"/>
</dbReference>
<feature type="region of interest" description="Disordered" evidence="5">
    <location>
        <begin position="1"/>
        <end position="26"/>
    </location>
</feature>
<dbReference type="OrthoDB" id="8688418at2"/>
<evidence type="ECO:0000256" key="2">
    <source>
        <dbReference type="ARBA" id="ARBA00023125"/>
    </source>
</evidence>
<dbReference type="InterPro" id="IPR050109">
    <property type="entry name" value="HTH-type_TetR-like_transc_reg"/>
</dbReference>
<keyword evidence="3" id="KW-0804">Transcription</keyword>
<evidence type="ECO:0000256" key="3">
    <source>
        <dbReference type="ARBA" id="ARBA00023163"/>
    </source>
</evidence>
<dbReference type="PROSITE" id="PS50977">
    <property type="entry name" value="HTH_TETR_2"/>
    <property type="match status" value="1"/>
</dbReference>
<evidence type="ECO:0000256" key="4">
    <source>
        <dbReference type="PROSITE-ProRule" id="PRU00335"/>
    </source>
</evidence>
<name>A0A0A0BS58_9CELL</name>
<keyword evidence="1" id="KW-0805">Transcription regulation</keyword>